<protein>
    <submittedName>
        <fullName evidence="1">Uncharacterized protein</fullName>
    </submittedName>
</protein>
<accession>A0A0E9QEJ8</accession>
<reference evidence="1" key="1">
    <citation type="submission" date="2014-11" db="EMBL/GenBank/DDBJ databases">
        <authorList>
            <person name="Amaro Gonzalez C."/>
        </authorList>
    </citation>
    <scope>NUCLEOTIDE SEQUENCE</scope>
</reference>
<dbReference type="EMBL" id="GBXM01093301">
    <property type="protein sequence ID" value="JAH15276.1"/>
    <property type="molecule type" value="Transcribed_RNA"/>
</dbReference>
<evidence type="ECO:0000313" key="1">
    <source>
        <dbReference type="EMBL" id="JAH15276.1"/>
    </source>
</evidence>
<sequence length="14" mass="1645">MVLDDDMRSIIFSC</sequence>
<proteinExistence type="predicted"/>
<organism evidence="1">
    <name type="scientific">Anguilla anguilla</name>
    <name type="common">European freshwater eel</name>
    <name type="synonym">Muraena anguilla</name>
    <dbReference type="NCBI Taxonomy" id="7936"/>
    <lineage>
        <taxon>Eukaryota</taxon>
        <taxon>Metazoa</taxon>
        <taxon>Chordata</taxon>
        <taxon>Craniata</taxon>
        <taxon>Vertebrata</taxon>
        <taxon>Euteleostomi</taxon>
        <taxon>Actinopterygii</taxon>
        <taxon>Neopterygii</taxon>
        <taxon>Teleostei</taxon>
        <taxon>Anguilliformes</taxon>
        <taxon>Anguillidae</taxon>
        <taxon>Anguilla</taxon>
    </lineage>
</organism>
<name>A0A0E9QEJ8_ANGAN</name>
<reference evidence="1" key="2">
    <citation type="journal article" date="2015" name="Fish Shellfish Immunol.">
        <title>Early steps in the European eel (Anguilla anguilla)-Vibrio vulnificus interaction in the gills: Role of the RtxA13 toxin.</title>
        <authorList>
            <person name="Callol A."/>
            <person name="Pajuelo D."/>
            <person name="Ebbesson L."/>
            <person name="Teles M."/>
            <person name="MacKenzie S."/>
            <person name="Amaro C."/>
        </authorList>
    </citation>
    <scope>NUCLEOTIDE SEQUENCE</scope>
</reference>